<dbReference type="Proteomes" id="UP000295727">
    <property type="component" value="Chromosome 4"/>
</dbReference>
<comment type="similarity">
    <text evidence="1">Belongs to the LysR transcriptional regulatory family.</text>
</comment>
<dbReference type="PANTHER" id="PTHR30537:SF74">
    <property type="entry name" value="HTH-TYPE TRANSCRIPTIONAL REGULATOR TRPI"/>
    <property type="match status" value="1"/>
</dbReference>
<dbReference type="EMBL" id="CP038151">
    <property type="protein sequence ID" value="QBR03051.1"/>
    <property type="molecule type" value="Genomic_DNA"/>
</dbReference>
<keyword evidence="3" id="KW-0238">DNA-binding</keyword>
<evidence type="ECO:0000313" key="7">
    <source>
        <dbReference type="Proteomes" id="UP000295727"/>
    </source>
</evidence>
<dbReference type="Pfam" id="PF00126">
    <property type="entry name" value="HTH_1"/>
    <property type="match status" value="1"/>
</dbReference>
<organism evidence="6 7">
    <name type="scientific">Paraburkholderia pallida</name>
    <dbReference type="NCBI Taxonomy" id="2547399"/>
    <lineage>
        <taxon>Bacteria</taxon>
        <taxon>Pseudomonadati</taxon>
        <taxon>Pseudomonadota</taxon>
        <taxon>Betaproteobacteria</taxon>
        <taxon>Burkholderiales</taxon>
        <taxon>Burkholderiaceae</taxon>
        <taxon>Paraburkholderia</taxon>
    </lineage>
</organism>
<name>A0A4P7D2N3_9BURK</name>
<dbReference type="SUPFAM" id="SSF46785">
    <property type="entry name" value="Winged helix' DNA-binding domain"/>
    <property type="match status" value="1"/>
</dbReference>
<keyword evidence="7" id="KW-1185">Reference proteome</keyword>
<keyword evidence="2" id="KW-0805">Transcription regulation</keyword>
<dbReference type="OrthoDB" id="464481at2"/>
<gene>
    <name evidence="6" type="ORF">E1956_38390</name>
</gene>
<keyword evidence="4" id="KW-0804">Transcription</keyword>
<dbReference type="InterPro" id="IPR036390">
    <property type="entry name" value="WH_DNA-bd_sf"/>
</dbReference>
<evidence type="ECO:0000313" key="6">
    <source>
        <dbReference type="EMBL" id="QBR03051.1"/>
    </source>
</evidence>
<dbReference type="AlphaFoldDB" id="A0A4P7D2N3"/>
<evidence type="ECO:0000259" key="5">
    <source>
        <dbReference type="PROSITE" id="PS50931"/>
    </source>
</evidence>
<dbReference type="PROSITE" id="PS50931">
    <property type="entry name" value="HTH_LYSR"/>
    <property type="match status" value="1"/>
</dbReference>
<proteinExistence type="inferred from homology"/>
<reference evidence="6 7" key="1">
    <citation type="submission" date="2019-03" db="EMBL/GenBank/DDBJ databases">
        <title>Paraburkholderia sp. 7MH5, isolated from subtropical forest soil.</title>
        <authorList>
            <person name="Gao Z.-H."/>
            <person name="Qiu L.-H."/>
        </authorList>
    </citation>
    <scope>NUCLEOTIDE SEQUENCE [LARGE SCALE GENOMIC DNA]</scope>
    <source>
        <strain evidence="6 7">7MH5</strain>
    </source>
</reference>
<dbReference type="PRINTS" id="PR00039">
    <property type="entry name" value="HTHLYSR"/>
</dbReference>
<sequence>MSWSIGESGASKLIHTSCRVVQCESHVRYDLPEKTDKKAKDFSGTIDIAHTSMRRLPPLQALLAFDSAARLGSFTRAAQDLSLTQSAISHQILQLEEWTGQSLFLRMGRGVVLTAAGKLFAQTVADALALLSDGRERIEPYGNPASVLLYCPPEFASGWLIPRMSELTAAMPDVEIWLVTDMEVTEIDRVDIDLVVSAKPIKSPDVECRLLMEQEKVAICGPETASRLREVPFPDVLARAPLLVHEQSQEWAPWLPELRRSGLRTRRVMTSVDPHLLVAAAEREAGIAMVSRLFASEALAQQRVCRLPQVPGVAMPPLWLMKSTLPARSAAVEPAFQWITSACGGGGEDGATSME</sequence>
<dbReference type="GO" id="GO:0006351">
    <property type="term" value="P:DNA-templated transcription"/>
    <property type="evidence" value="ECO:0007669"/>
    <property type="project" value="TreeGrafter"/>
</dbReference>
<dbReference type="SUPFAM" id="SSF53850">
    <property type="entry name" value="Periplasmic binding protein-like II"/>
    <property type="match status" value="1"/>
</dbReference>
<dbReference type="Gene3D" id="3.40.190.10">
    <property type="entry name" value="Periplasmic binding protein-like II"/>
    <property type="match status" value="2"/>
</dbReference>
<dbReference type="KEGG" id="ppai:E1956_38390"/>
<dbReference type="PANTHER" id="PTHR30537">
    <property type="entry name" value="HTH-TYPE TRANSCRIPTIONAL REGULATOR"/>
    <property type="match status" value="1"/>
</dbReference>
<dbReference type="InterPro" id="IPR000847">
    <property type="entry name" value="LysR_HTH_N"/>
</dbReference>
<accession>A0A4P7D2N3</accession>
<evidence type="ECO:0000256" key="4">
    <source>
        <dbReference type="ARBA" id="ARBA00023163"/>
    </source>
</evidence>
<evidence type="ECO:0000256" key="1">
    <source>
        <dbReference type="ARBA" id="ARBA00009437"/>
    </source>
</evidence>
<dbReference type="Gene3D" id="1.10.10.10">
    <property type="entry name" value="Winged helix-like DNA-binding domain superfamily/Winged helix DNA-binding domain"/>
    <property type="match status" value="1"/>
</dbReference>
<evidence type="ECO:0000256" key="2">
    <source>
        <dbReference type="ARBA" id="ARBA00023015"/>
    </source>
</evidence>
<dbReference type="InterPro" id="IPR036388">
    <property type="entry name" value="WH-like_DNA-bd_sf"/>
</dbReference>
<dbReference type="GO" id="GO:0003700">
    <property type="term" value="F:DNA-binding transcription factor activity"/>
    <property type="evidence" value="ECO:0007669"/>
    <property type="project" value="InterPro"/>
</dbReference>
<protein>
    <submittedName>
        <fullName evidence="6">LysR family transcriptional regulator</fullName>
    </submittedName>
</protein>
<evidence type="ECO:0000256" key="3">
    <source>
        <dbReference type="ARBA" id="ARBA00023125"/>
    </source>
</evidence>
<dbReference type="InterPro" id="IPR058163">
    <property type="entry name" value="LysR-type_TF_proteobact-type"/>
</dbReference>
<dbReference type="GO" id="GO:0043565">
    <property type="term" value="F:sequence-specific DNA binding"/>
    <property type="evidence" value="ECO:0007669"/>
    <property type="project" value="TreeGrafter"/>
</dbReference>
<feature type="domain" description="HTH lysR-type" evidence="5">
    <location>
        <begin position="57"/>
        <end position="114"/>
    </location>
</feature>
<dbReference type="InterPro" id="IPR005119">
    <property type="entry name" value="LysR_subst-bd"/>
</dbReference>
<dbReference type="Pfam" id="PF03466">
    <property type="entry name" value="LysR_substrate"/>
    <property type="match status" value="1"/>
</dbReference>